<evidence type="ECO:0000313" key="4">
    <source>
        <dbReference type="EMBL" id="CAI4031199.1"/>
    </source>
</evidence>
<dbReference type="InterPro" id="IPR029062">
    <property type="entry name" value="Class_I_gatase-like"/>
</dbReference>
<dbReference type="Gene3D" id="3.40.30.10">
    <property type="entry name" value="Glutaredoxin"/>
    <property type="match status" value="1"/>
</dbReference>
<accession>A0AA86T6K6</accession>
<dbReference type="Proteomes" id="UP001179121">
    <property type="component" value="Chromosome"/>
</dbReference>
<feature type="transmembrane region" description="Helical" evidence="1">
    <location>
        <begin position="33"/>
        <end position="51"/>
    </location>
</feature>
<evidence type="ECO:0000313" key="5">
    <source>
        <dbReference type="Proteomes" id="UP001179121"/>
    </source>
</evidence>
<evidence type="ECO:0008006" key="6">
    <source>
        <dbReference type="Google" id="ProtNLM"/>
    </source>
</evidence>
<dbReference type="InterPro" id="IPR055396">
    <property type="entry name" value="DUF7088"/>
</dbReference>
<protein>
    <recommendedName>
        <fullName evidence="6">ABC-type uncharacterized transport system domain-containing protein</fullName>
    </recommendedName>
</protein>
<organism evidence="4 5">
    <name type="scientific">Nitrospira tepida</name>
    <dbReference type="NCBI Taxonomy" id="2973512"/>
    <lineage>
        <taxon>Bacteria</taxon>
        <taxon>Pseudomonadati</taxon>
        <taxon>Nitrospirota</taxon>
        <taxon>Nitrospiria</taxon>
        <taxon>Nitrospirales</taxon>
        <taxon>Nitrospiraceae</taxon>
        <taxon>Nitrospira</taxon>
    </lineage>
</organism>
<feature type="transmembrane region" description="Helical" evidence="1">
    <location>
        <begin position="7"/>
        <end position="27"/>
    </location>
</feature>
<keyword evidence="1" id="KW-0472">Membrane</keyword>
<dbReference type="Pfam" id="PF23357">
    <property type="entry name" value="DUF7088"/>
    <property type="match status" value="1"/>
</dbReference>
<dbReference type="EMBL" id="OX365700">
    <property type="protein sequence ID" value="CAI4031199.1"/>
    <property type="molecule type" value="Genomic_DNA"/>
</dbReference>
<feature type="domain" description="DUF7088" evidence="3">
    <location>
        <begin position="101"/>
        <end position="186"/>
    </location>
</feature>
<feature type="transmembrane region" description="Helical" evidence="1">
    <location>
        <begin position="482"/>
        <end position="503"/>
    </location>
</feature>
<proteinExistence type="predicted"/>
<evidence type="ECO:0000256" key="1">
    <source>
        <dbReference type="SAM" id="Phobius"/>
    </source>
</evidence>
<keyword evidence="5" id="KW-1185">Reference proteome</keyword>
<dbReference type="AlphaFoldDB" id="A0AA86T6K6"/>
<gene>
    <name evidence="4" type="ORF">DNFV4_01627</name>
</gene>
<sequence length="509" mass="56322">MEVTRFGPVAGLAGGILALTSVIIYSLAPGQIWLVWLTFGLGVCGLALFLVSHLHRLKEFSARRTTRLGANSFLMVAMFVAILGIINFLAARHAKNWDLSETQSFTLAPQTHKVLRSLKQDVHVTVFAQDRSPGSNAYRDLLDSYRGVTNRVTVTFVDPERRPDEARKHGITRLNTAVLESGTETVRITTPSEAELTSALIRVTRDSKKRILFLEGHGEHSLNDRERTGYETVKEALTKQGYEVASLSLLQESAVPDNTSVLVIGGPQRGVTSDERERLKQFVAKGGRLLIMVDPEIKTGLDELLAQWGVTLGPGVLVDMQDRLALGDLTALLVRTFTEHEITQDLNSAVLMPSTRHLSFSEEAAKEWEFVPLARTSPRSWAETELDGKVISFNTGKDVQGPLPLAGALTPKKPPAEGQPRPAVVVVGNSTFASNAYVNFPGNTDFFLHVVGWLAQERDLVSITPKEPAFRPFVPNPNQERILLYVQVLLLPAATFFYGLSVWRRRRRL</sequence>
<dbReference type="SUPFAM" id="SSF52317">
    <property type="entry name" value="Class I glutamine amidotransferase-like"/>
    <property type="match status" value="1"/>
</dbReference>
<dbReference type="RefSeq" id="WP_289268144.1">
    <property type="nucleotide sequence ID" value="NZ_OX365700.1"/>
</dbReference>
<keyword evidence="1" id="KW-0812">Transmembrane</keyword>
<evidence type="ECO:0000259" key="3">
    <source>
        <dbReference type="Pfam" id="PF23357"/>
    </source>
</evidence>
<evidence type="ECO:0000259" key="2">
    <source>
        <dbReference type="Pfam" id="PF09822"/>
    </source>
</evidence>
<feature type="transmembrane region" description="Helical" evidence="1">
    <location>
        <begin position="72"/>
        <end position="90"/>
    </location>
</feature>
<dbReference type="KEGG" id="nti:DNFV4_01627"/>
<dbReference type="InterPro" id="IPR019196">
    <property type="entry name" value="ABC_transp_unknown"/>
</dbReference>
<keyword evidence="1" id="KW-1133">Transmembrane helix</keyword>
<reference evidence="4" key="1">
    <citation type="submission" date="2022-10" db="EMBL/GenBank/DDBJ databases">
        <authorList>
            <person name="Koch H."/>
        </authorList>
    </citation>
    <scope>NUCLEOTIDE SEQUENCE</scope>
    <source>
        <strain evidence="4">DNF</strain>
    </source>
</reference>
<dbReference type="Pfam" id="PF09822">
    <property type="entry name" value="ABC_transp_aux"/>
    <property type="match status" value="1"/>
</dbReference>
<name>A0AA86T6K6_9BACT</name>
<feature type="domain" description="ABC-type uncharacterised transport system" evidence="2">
    <location>
        <begin position="208"/>
        <end position="439"/>
    </location>
</feature>